<name>A0A0G4LJA5_VERLO</name>
<gene>
    <name evidence="2" type="ORF">BN1708_013267</name>
</gene>
<dbReference type="AlphaFoldDB" id="A0A0G4LJA5"/>
<feature type="region of interest" description="Disordered" evidence="1">
    <location>
        <begin position="1"/>
        <end position="40"/>
    </location>
</feature>
<protein>
    <submittedName>
        <fullName evidence="2">Uncharacterized protein</fullName>
    </submittedName>
</protein>
<reference evidence="2 3" key="1">
    <citation type="submission" date="2015-05" db="EMBL/GenBank/DDBJ databases">
        <authorList>
            <person name="Wang D.B."/>
            <person name="Wang M."/>
        </authorList>
    </citation>
    <scope>NUCLEOTIDE SEQUENCE [LARGE SCALE GENOMIC DNA]</scope>
    <source>
        <strain evidence="2">VL1</strain>
    </source>
</reference>
<evidence type="ECO:0000313" key="2">
    <source>
        <dbReference type="EMBL" id="CRK21999.1"/>
    </source>
</evidence>
<evidence type="ECO:0000256" key="1">
    <source>
        <dbReference type="SAM" id="MobiDB-lite"/>
    </source>
</evidence>
<accession>A0A0G4LJA5</accession>
<sequence>MSRNGLTPRISQMMQPRLQMSDAYDKGVVGSKRGSGGRVLRGRMYTSHCYDKLGSERSGGIKRE</sequence>
<feature type="compositionally biased region" description="Polar residues" evidence="1">
    <location>
        <begin position="1"/>
        <end position="14"/>
    </location>
</feature>
<keyword evidence="3" id="KW-1185">Reference proteome</keyword>
<dbReference type="EMBL" id="CVQH01013336">
    <property type="protein sequence ID" value="CRK21999.1"/>
    <property type="molecule type" value="Genomic_DNA"/>
</dbReference>
<proteinExistence type="predicted"/>
<dbReference type="Proteomes" id="UP000044602">
    <property type="component" value="Unassembled WGS sequence"/>
</dbReference>
<organism evidence="2 3">
    <name type="scientific">Verticillium longisporum</name>
    <name type="common">Verticillium dahliae var. longisporum</name>
    <dbReference type="NCBI Taxonomy" id="100787"/>
    <lineage>
        <taxon>Eukaryota</taxon>
        <taxon>Fungi</taxon>
        <taxon>Dikarya</taxon>
        <taxon>Ascomycota</taxon>
        <taxon>Pezizomycotina</taxon>
        <taxon>Sordariomycetes</taxon>
        <taxon>Hypocreomycetidae</taxon>
        <taxon>Glomerellales</taxon>
        <taxon>Plectosphaerellaceae</taxon>
        <taxon>Verticillium</taxon>
    </lineage>
</organism>
<evidence type="ECO:0000313" key="3">
    <source>
        <dbReference type="Proteomes" id="UP000044602"/>
    </source>
</evidence>